<gene>
    <name evidence="1" type="ordered locus">MTR_2g084635</name>
</gene>
<evidence type="ECO:0000313" key="1">
    <source>
        <dbReference type="EMBL" id="KEH38929.1"/>
    </source>
</evidence>
<sequence length="178" mass="20261">MYEKHKVLNKKQNKLLGNSDIHKQNVVLKEVVKELKNDTTNFVKSTDTSQNIMGSQVGIFDKAECDHKKNSLEKINTNLQGPKSLWVPKSLPICDTGRSSNILRKALTLGQLFSKNMFGDQNDDSATFQDYVELILNNGTYLNDDSNMMIKILIMRLKHHVITKNLVRAKVCRIISDL</sequence>
<keyword evidence="3" id="KW-1185">Reference proteome</keyword>
<protein>
    <submittedName>
        <fullName evidence="1 2">Uncharacterized protein</fullName>
    </submittedName>
</protein>
<reference evidence="2" key="3">
    <citation type="submission" date="2015-04" db="UniProtKB">
        <authorList>
            <consortium name="EnsemblPlants"/>
        </authorList>
    </citation>
    <scope>IDENTIFICATION</scope>
    <source>
        <strain evidence="2">cv. Jemalong A17</strain>
    </source>
</reference>
<dbReference type="EnsemblPlants" id="KEH38929">
    <property type="protein sequence ID" value="KEH38929"/>
    <property type="gene ID" value="MTR_2g084635"/>
</dbReference>
<evidence type="ECO:0000313" key="3">
    <source>
        <dbReference type="Proteomes" id="UP000002051"/>
    </source>
</evidence>
<reference evidence="1 3" key="1">
    <citation type="journal article" date="2011" name="Nature">
        <title>The Medicago genome provides insight into the evolution of rhizobial symbioses.</title>
        <authorList>
            <person name="Young N.D."/>
            <person name="Debelle F."/>
            <person name="Oldroyd G.E."/>
            <person name="Geurts R."/>
            <person name="Cannon S.B."/>
            <person name="Udvardi M.K."/>
            <person name="Benedito V.A."/>
            <person name="Mayer K.F."/>
            <person name="Gouzy J."/>
            <person name="Schoof H."/>
            <person name="Van de Peer Y."/>
            <person name="Proost S."/>
            <person name="Cook D.R."/>
            <person name="Meyers B.C."/>
            <person name="Spannagl M."/>
            <person name="Cheung F."/>
            <person name="De Mita S."/>
            <person name="Krishnakumar V."/>
            <person name="Gundlach H."/>
            <person name="Zhou S."/>
            <person name="Mudge J."/>
            <person name="Bharti A.K."/>
            <person name="Murray J.D."/>
            <person name="Naoumkina M.A."/>
            <person name="Rosen B."/>
            <person name="Silverstein K.A."/>
            <person name="Tang H."/>
            <person name="Rombauts S."/>
            <person name="Zhao P.X."/>
            <person name="Zhou P."/>
            <person name="Barbe V."/>
            <person name="Bardou P."/>
            <person name="Bechner M."/>
            <person name="Bellec A."/>
            <person name="Berger A."/>
            <person name="Berges H."/>
            <person name="Bidwell S."/>
            <person name="Bisseling T."/>
            <person name="Choisne N."/>
            <person name="Couloux A."/>
            <person name="Denny R."/>
            <person name="Deshpande S."/>
            <person name="Dai X."/>
            <person name="Doyle J.J."/>
            <person name="Dudez A.M."/>
            <person name="Farmer A.D."/>
            <person name="Fouteau S."/>
            <person name="Franken C."/>
            <person name="Gibelin C."/>
            <person name="Gish J."/>
            <person name="Goldstein S."/>
            <person name="Gonzalez A.J."/>
            <person name="Green P.J."/>
            <person name="Hallab A."/>
            <person name="Hartog M."/>
            <person name="Hua A."/>
            <person name="Humphray S.J."/>
            <person name="Jeong D.H."/>
            <person name="Jing Y."/>
            <person name="Jocker A."/>
            <person name="Kenton S.M."/>
            <person name="Kim D.J."/>
            <person name="Klee K."/>
            <person name="Lai H."/>
            <person name="Lang C."/>
            <person name="Lin S."/>
            <person name="Macmil S.L."/>
            <person name="Magdelenat G."/>
            <person name="Matthews L."/>
            <person name="McCorrison J."/>
            <person name="Monaghan E.L."/>
            <person name="Mun J.H."/>
            <person name="Najar F.Z."/>
            <person name="Nicholson C."/>
            <person name="Noirot C."/>
            <person name="O'Bleness M."/>
            <person name="Paule C.R."/>
            <person name="Poulain J."/>
            <person name="Prion F."/>
            <person name="Qin B."/>
            <person name="Qu C."/>
            <person name="Retzel E.F."/>
            <person name="Riddle C."/>
            <person name="Sallet E."/>
            <person name="Samain S."/>
            <person name="Samson N."/>
            <person name="Sanders I."/>
            <person name="Saurat O."/>
            <person name="Scarpelli C."/>
            <person name="Schiex T."/>
            <person name="Segurens B."/>
            <person name="Severin A.J."/>
            <person name="Sherrier D.J."/>
            <person name="Shi R."/>
            <person name="Sims S."/>
            <person name="Singer S.R."/>
            <person name="Sinharoy S."/>
            <person name="Sterck L."/>
            <person name="Viollet A."/>
            <person name="Wang B.B."/>
            <person name="Wang K."/>
            <person name="Wang M."/>
            <person name="Wang X."/>
            <person name="Warfsmann J."/>
            <person name="Weissenbach J."/>
            <person name="White D.D."/>
            <person name="White J.D."/>
            <person name="Wiley G.B."/>
            <person name="Wincker P."/>
            <person name="Xing Y."/>
            <person name="Yang L."/>
            <person name="Yao Z."/>
            <person name="Ying F."/>
            <person name="Zhai J."/>
            <person name="Zhou L."/>
            <person name="Zuber A."/>
            <person name="Denarie J."/>
            <person name="Dixon R.A."/>
            <person name="May G.D."/>
            <person name="Schwartz D.C."/>
            <person name="Rogers J."/>
            <person name="Quetier F."/>
            <person name="Town C.D."/>
            <person name="Roe B.A."/>
        </authorList>
    </citation>
    <scope>NUCLEOTIDE SEQUENCE [LARGE SCALE GENOMIC DNA]</scope>
    <source>
        <strain evidence="1">A17</strain>
        <strain evidence="2 3">cv. Jemalong A17</strain>
    </source>
</reference>
<dbReference type="Proteomes" id="UP000002051">
    <property type="component" value="Chromosome 2"/>
</dbReference>
<dbReference type="EMBL" id="CM001218">
    <property type="protein sequence ID" value="KEH38929.1"/>
    <property type="molecule type" value="Genomic_DNA"/>
</dbReference>
<name>A0A072VA85_MEDTR</name>
<organism evidence="1 3">
    <name type="scientific">Medicago truncatula</name>
    <name type="common">Barrel medic</name>
    <name type="synonym">Medicago tribuloides</name>
    <dbReference type="NCBI Taxonomy" id="3880"/>
    <lineage>
        <taxon>Eukaryota</taxon>
        <taxon>Viridiplantae</taxon>
        <taxon>Streptophyta</taxon>
        <taxon>Embryophyta</taxon>
        <taxon>Tracheophyta</taxon>
        <taxon>Spermatophyta</taxon>
        <taxon>Magnoliopsida</taxon>
        <taxon>eudicotyledons</taxon>
        <taxon>Gunneridae</taxon>
        <taxon>Pentapetalae</taxon>
        <taxon>rosids</taxon>
        <taxon>fabids</taxon>
        <taxon>Fabales</taxon>
        <taxon>Fabaceae</taxon>
        <taxon>Papilionoideae</taxon>
        <taxon>50 kb inversion clade</taxon>
        <taxon>NPAAA clade</taxon>
        <taxon>Hologalegina</taxon>
        <taxon>IRL clade</taxon>
        <taxon>Trifolieae</taxon>
        <taxon>Medicago</taxon>
    </lineage>
</organism>
<dbReference type="HOGENOM" id="CLU_1512778_0_0_1"/>
<reference evidence="1 3" key="2">
    <citation type="journal article" date="2014" name="BMC Genomics">
        <title>An improved genome release (version Mt4.0) for the model legume Medicago truncatula.</title>
        <authorList>
            <person name="Tang H."/>
            <person name="Krishnakumar V."/>
            <person name="Bidwell S."/>
            <person name="Rosen B."/>
            <person name="Chan A."/>
            <person name="Zhou S."/>
            <person name="Gentzbittel L."/>
            <person name="Childs K.L."/>
            <person name="Yandell M."/>
            <person name="Gundlach H."/>
            <person name="Mayer K.F."/>
            <person name="Schwartz D.C."/>
            <person name="Town C.D."/>
        </authorList>
    </citation>
    <scope>GENOME REANNOTATION</scope>
    <source>
        <strain evidence="1">A17</strain>
        <strain evidence="2 3">cv. Jemalong A17</strain>
    </source>
</reference>
<evidence type="ECO:0000313" key="2">
    <source>
        <dbReference type="EnsemblPlants" id="KEH38929"/>
    </source>
</evidence>
<dbReference type="AlphaFoldDB" id="A0A072VA85"/>
<accession>A0A072VA85</accession>
<proteinExistence type="predicted"/>